<dbReference type="AlphaFoldDB" id="A0A4R4ZC70"/>
<reference evidence="1 2" key="1">
    <citation type="submission" date="2019-03" db="EMBL/GenBank/DDBJ databases">
        <title>Draft genome sequences of novel Actinobacteria.</title>
        <authorList>
            <person name="Sahin N."/>
            <person name="Ay H."/>
            <person name="Saygin H."/>
        </authorList>
    </citation>
    <scope>NUCLEOTIDE SEQUENCE [LARGE SCALE GENOMIC DNA]</scope>
    <source>
        <strain evidence="1 2">CH32</strain>
    </source>
</reference>
<accession>A0A4R4ZC70</accession>
<sequence>MLNFPQGDVRLLETDIAQRLLHSTIPARLAYVATDGTPRVMSTWYVWVDEELVMATYVKCPPMGITRPARRLRALRANPDVAITIDTEPQPPDVLLLRGRVSITEVDGMVPEQAQAAHRFLGEEGGAGYVAQADHPETRMARIALRPTWVGVLNYQARLPGIMGA</sequence>
<proteinExistence type="predicted"/>
<organism evidence="1 2">
    <name type="scientific">Nonomuraea terrae</name>
    <dbReference type="NCBI Taxonomy" id="2530383"/>
    <lineage>
        <taxon>Bacteria</taxon>
        <taxon>Bacillati</taxon>
        <taxon>Actinomycetota</taxon>
        <taxon>Actinomycetes</taxon>
        <taxon>Streptosporangiales</taxon>
        <taxon>Streptosporangiaceae</taxon>
        <taxon>Nonomuraea</taxon>
    </lineage>
</organism>
<protein>
    <submittedName>
        <fullName evidence="1">Pyridoxamine 5'-phosphate oxidase</fullName>
    </submittedName>
</protein>
<dbReference type="InterPro" id="IPR012349">
    <property type="entry name" value="Split_barrel_FMN-bd"/>
</dbReference>
<dbReference type="SUPFAM" id="SSF50475">
    <property type="entry name" value="FMN-binding split barrel"/>
    <property type="match status" value="1"/>
</dbReference>
<comment type="caution">
    <text evidence="1">The sequence shown here is derived from an EMBL/GenBank/DDBJ whole genome shotgun (WGS) entry which is preliminary data.</text>
</comment>
<evidence type="ECO:0000313" key="1">
    <source>
        <dbReference type="EMBL" id="TDD55024.1"/>
    </source>
</evidence>
<dbReference type="Gene3D" id="2.30.110.10">
    <property type="entry name" value="Electron Transport, Fmn-binding Protein, Chain A"/>
    <property type="match status" value="1"/>
</dbReference>
<evidence type="ECO:0000313" key="2">
    <source>
        <dbReference type="Proteomes" id="UP000295302"/>
    </source>
</evidence>
<keyword evidence="2" id="KW-1185">Reference proteome</keyword>
<dbReference type="OrthoDB" id="156845at2"/>
<dbReference type="RefSeq" id="WP_132609057.1">
    <property type="nucleotide sequence ID" value="NZ_SMKQ01000007.1"/>
</dbReference>
<name>A0A4R4ZC70_9ACTN</name>
<gene>
    <name evidence="1" type="ORF">E1286_04380</name>
</gene>
<dbReference type="EMBL" id="SMKQ01000007">
    <property type="protein sequence ID" value="TDD55024.1"/>
    <property type="molecule type" value="Genomic_DNA"/>
</dbReference>
<dbReference type="Proteomes" id="UP000295302">
    <property type="component" value="Unassembled WGS sequence"/>
</dbReference>